<name>A0A484SWD9_9ZZZZ</name>
<dbReference type="GO" id="GO:0016020">
    <property type="term" value="C:membrane"/>
    <property type="evidence" value="ECO:0007669"/>
    <property type="project" value="UniProtKB-SubCell"/>
</dbReference>
<dbReference type="EMBL" id="CAADIE010000005">
    <property type="protein sequence ID" value="VFR38008.1"/>
    <property type="molecule type" value="Genomic_DNA"/>
</dbReference>
<dbReference type="Gene3D" id="3.30.1150.10">
    <property type="match status" value="1"/>
</dbReference>
<evidence type="ECO:0000313" key="11">
    <source>
        <dbReference type="EMBL" id="VFR32506.1"/>
    </source>
</evidence>
<keyword evidence="4 6" id="KW-0472">Membrane</keyword>
<dbReference type="EMBL" id="CAADIN010000016">
    <property type="protein sequence ID" value="VFR88219.1"/>
    <property type="molecule type" value="Genomic_DNA"/>
</dbReference>
<organism evidence="15">
    <name type="scientific">plant metagenome</name>
    <dbReference type="NCBI Taxonomy" id="1297885"/>
    <lineage>
        <taxon>unclassified sequences</taxon>
        <taxon>metagenomes</taxon>
        <taxon>organismal metagenomes</taxon>
    </lineage>
</organism>
<evidence type="ECO:0000256" key="1">
    <source>
        <dbReference type="ARBA" id="ARBA00004167"/>
    </source>
</evidence>
<dbReference type="EMBL" id="CAADIB010000010">
    <property type="protein sequence ID" value="VFR31822.1"/>
    <property type="molecule type" value="Genomic_DNA"/>
</dbReference>
<dbReference type="EMBL" id="CAADIH010000014">
    <property type="protein sequence ID" value="VFR43025.1"/>
    <property type="molecule type" value="Genomic_DNA"/>
</dbReference>
<comment type="subcellular location">
    <subcellularLocation>
        <location evidence="1">Membrane</location>
        <topology evidence="1">Single-pass membrane protein</topology>
    </subcellularLocation>
</comment>
<evidence type="ECO:0000313" key="8">
    <source>
        <dbReference type="EMBL" id="VFR21319.1"/>
    </source>
</evidence>
<evidence type="ECO:0000313" key="17">
    <source>
        <dbReference type="EMBL" id="VFR73428.1"/>
    </source>
</evidence>
<dbReference type="EMBL" id="CAADIJ010000003">
    <property type="protein sequence ID" value="VFR63821.1"/>
    <property type="molecule type" value="Genomic_DNA"/>
</dbReference>
<dbReference type="EMBL" id="CAADIM010000006">
    <property type="protein sequence ID" value="VFR66383.1"/>
    <property type="molecule type" value="Genomic_DNA"/>
</dbReference>
<dbReference type="EMBL" id="CAADIL010000017">
    <property type="protein sequence ID" value="VFR73428.1"/>
    <property type="molecule type" value="Genomic_DNA"/>
</dbReference>
<evidence type="ECO:0000256" key="6">
    <source>
        <dbReference type="SAM" id="Phobius"/>
    </source>
</evidence>
<feature type="transmembrane region" description="Helical" evidence="6">
    <location>
        <begin position="29"/>
        <end position="50"/>
    </location>
</feature>
<keyword evidence="2 6" id="KW-0812">Transmembrane</keyword>
<feature type="compositionally biased region" description="Basic and acidic residues" evidence="5">
    <location>
        <begin position="133"/>
        <end position="156"/>
    </location>
</feature>
<accession>A0A484SWD9</accession>
<evidence type="ECO:0000256" key="3">
    <source>
        <dbReference type="ARBA" id="ARBA00022989"/>
    </source>
</evidence>
<proteinExistence type="predicted"/>
<dbReference type="SUPFAM" id="SSF74653">
    <property type="entry name" value="TolA/TonB C-terminal domain"/>
    <property type="match status" value="1"/>
</dbReference>
<dbReference type="EMBL" id="CAADIF010000007">
    <property type="protein sequence ID" value="VFR68047.1"/>
    <property type="molecule type" value="Genomic_DNA"/>
</dbReference>
<evidence type="ECO:0000313" key="10">
    <source>
        <dbReference type="EMBL" id="VFR31822.1"/>
    </source>
</evidence>
<reference evidence="15" key="1">
    <citation type="submission" date="2019-03" db="EMBL/GenBank/DDBJ databases">
        <authorList>
            <person name="Danneels B."/>
        </authorList>
    </citation>
    <scope>NUCLEOTIDE SEQUENCE</scope>
</reference>
<dbReference type="EMBL" id="CAADHZ010000006">
    <property type="protein sequence ID" value="VFR21319.1"/>
    <property type="molecule type" value="Genomic_DNA"/>
</dbReference>
<evidence type="ECO:0000313" key="9">
    <source>
        <dbReference type="EMBL" id="VFR29349.1"/>
    </source>
</evidence>
<evidence type="ECO:0000313" key="18">
    <source>
        <dbReference type="EMBL" id="VFR88219.1"/>
    </source>
</evidence>
<keyword evidence="3 6" id="KW-1133">Transmembrane helix</keyword>
<dbReference type="AlphaFoldDB" id="A0A484SWD9"/>
<dbReference type="Pfam" id="PF03544">
    <property type="entry name" value="TonB_C"/>
    <property type="match status" value="1"/>
</dbReference>
<dbReference type="GO" id="GO:0055085">
    <property type="term" value="P:transmembrane transport"/>
    <property type="evidence" value="ECO:0007669"/>
    <property type="project" value="InterPro"/>
</dbReference>
<evidence type="ECO:0000313" key="15">
    <source>
        <dbReference type="EMBL" id="VFR66383.1"/>
    </source>
</evidence>
<evidence type="ECO:0000256" key="4">
    <source>
        <dbReference type="ARBA" id="ARBA00023136"/>
    </source>
</evidence>
<dbReference type="EMBL" id="CAADIC010000015">
    <property type="protein sequence ID" value="VFR32506.1"/>
    <property type="molecule type" value="Genomic_DNA"/>
</dbReference>
<feature type="domain" description="TonB C-terminal" evidence="7">
    <location>
        <begin position="217"/>
        <end position="292"/>
    </location>
</feature>
<dbReference type="EMBL" id="CAADIA010000005">
    <property type="protein sequence ID" value="VFR29349.1"/>
    <property type="molecule type" value="Genomic_DNA"/>
</dbReference>
<protein>
    <submittedName>
        <fullName evidence="15">TonB protein</fullName>
    </submittedName>
</protein>
<dbReference type="InterPro" id="IPR006260">
    <property type="entry name" value="TonB/TolA_C"/>
</dbReference>
<evidence type="ECO:0000256" key="2">
    <source>
        <dbReference type="ARBA" id="ARBA00022692"/>
    </source>
</evidence>
<evidence type="ECO:0000313" key="16">
    <source>
        <dbReference type="EMBL" id="VFR68047.1"/>
    </source>
</evidence>
<evidence type="ECO:0000259" key="7">
    <source>
        <dbReference type="Pfam" id="PF03544"/>
    </source>
</evidence>
<dbReference type="NCBIfam" id="TIGR01352">
    <property type="entry name" value="tonB_Cterm"/>
    <property type="match status" value="1"/>
</dbReference>
<evidence type="ECO:0000256" key="5">
    <source>
        <dbReference type="SAM" id="MobiDB-lite"/>
    </source>
</evidence>
<feature type="region of interest" description="Disordered" evidence="5">
    <location>
        <begin position="133"/>
        <end position="161"/>
    </location>
</feature>
<evidence type="ECO:0000313" key="12">
    <source>
        <dbReference type="EMBL" id="VFR38008.1"/>
    </source>
</evidence>
<gene>
    <name evidence="11" type="ORF">ANDA3_0685</name>
    <name evidence="8" type="ORF">ANDO1_0683</name>
    <name evidence="10" type="ORF">ANDO2_0589</name>
    <name evidence="9" type="ORF">ANK1_0607</name>
    <name evidence="16" type="ORF">ANK2_0607</name>
    <name evidence="12" type="ORF">BER1_0732</name>
    <name evidence="13" type="ORF">BER2_0731</name>
    <name evidence="17" type="ORF">DAR2_0556</name>
    <name evidence="14" type="ORF">DAR3_0552</name>
    <name evidence="15" type="ORF">ISE1_0565</name>
    <name evidence="18" type="ORF">ISE2_0604</name>
</gene>
<evidence type="ECO:0000313" key="14">
    <source>
        <dbReference type="EMBL" id="VFR63821.1"/>
    </source>
</evidence>
<dbReference type="InterPro" id="IPR037682">
    <property type="entry name" value="TonB_C"/>
</dbReference>
<sequence>MARVQAHSVAPSSLNRLLRWLASPRRQRLRFGIVVSLAVHAGVLSLGAALPDPARPPARGLEVVLVNRESAEAPAQARLLAQMQLDGGGADAEGHAQSPLPYTGEAAQAVVLEALRQRQRELEDEQRRLLTQLESRRAAPADKPRASAWEATREAGADNEDQPAVLQNAQAAALSEQVKQYNARPRKHFFAPSTSASPYAQYVDGWRARIEQTGTRHYPAEARGRLYGSLRMTVTLRADGSVAQIDIDRPAPHAILNQAARRIVQLAAPFPPFPPDIARETDLLSITRTWHFTHDRLEAGAP</sequence>
<evidence type="ECO:0000313" key="13">
    <source>
        <dbReference type="EMBL" id="VFR43025.1"/>
    </source>
</evidence>